<keyword evidence="2" id="KW-1185">Reference proteome</keyword>
<evidence type="ECO:0000313" key="1">
    <source>
        <dbReference type="EMBL" id="KAH9420147.1"/>
    </source>
</evidence>
<dbReference type="EMBL" id="NJHN03000054">
    <property type="protein sequence ID" value="KAH9420147.1"/>
    <property type="molecule type" value="Genomic_DNA"/>
</dbReference>
<name>A0ABQ8JCK8_DERPT</name>
<proteinExistence type="predicted"/>
<protein>
    <submittedName>
        <fullName evidence="1">Uncharacterized protein</fullName>
    </submittedName>
</protein>
<organism evidence="1 2">
    <name type="scientific">Dermatophagoides pteronyssinus</name>
    <name type="common">European house dust mite</name>
    <dbReference type="NCBI Taxonomy" id="6956"/>
    <lineage>
        <taxon>Eukaryota</taxon>
        <taxon>Metazoa</taxon>
        <taxon>Ecdysozoa</taxon>
        <taxon>Arthropoda</taxon>
        <taxon>Chelicerata</taxon>
        <taxon>Arachnida</taxon>
        <taxon>Acari</taxon>
        <taxon>Acariformes</taxon>
        <taxon>Sarcoptiformes</taxon>
        <taxon>Astigmata</taxon>
        <taxon>Psoroptidia</taxon>
        <taxon>Analgoidea</taxon>
        <taxon>Pyroglyphidae</taxon>
        <taxon>Dermatophagoidinae</taxon>
        <taxon>Dermatophagoides</taxon>
    </lineage>
</organism>
<reference evidence="1 2" key="2">
    <citation type="journal article" date="2022" name="Mol. Biol. Evol.">
        <title>Comparative Genomics Reveals Insights into the Divergent Evolution of Astigmatic Mites and Household Pest Adaptations.</title>
        <authorList>
            <person name="Xiong Q."/>
            <person name="Wan A.T."/>
            <person name="Liu X."/>
            <person name="Fung C.S."/>
            <person name="Xiao X."/>
            <person name="Malainual N."/>
            <person name="Hou J."/>
            <person name="Wang L."/>
            <person name="Wang M."/>
            <person name="Yang K.Y."/>
            <person name="Cui Y."/>
            <person name="Leung E.L."/>
            <person name="Nong W."/>
            <person name="Shin S.K."/>
            <person name="Au S.W."/>
            <person name="Jeong K.Y."/>
            <person name="Chew F.T."/>
            <person name="Hui J.H."/>
            <person name="Leung T.F."/>
            <person name="Tungtrongchitr A."/>
            <person name="Zhong N."/>
            <person name="Liu Z."/>
            <person name="Tsui S.K."/>
        </authorList>
    </citation>
    <scope>NUCLEOTIDE SEQUENCE [LARGE SCALE GENOMIC DNA]</scope>
    <source>
        <strain evidence="1">Derp</strain>
    </source>
</reference>
<dbReference type="Proteomes" id="UP000887458">
    <property type="component" value="Unassembled WGS sequence"/>
</dbReference>
<evidence type="ECO:0000313" key="2">
    <source>
        <dbReference type="Proteomes" id="UP000887458"/>
    </source>
</evidence>
<reference evidence="1 2" key="1">
    <citation type="journal article" date="2018" name="J. Allergy Clin. Immunol.">
        <title>High-quality assembly of Dermatophagoides pteronyssinus genome and transcriptome reveals a wide range of novel allergens.</title>
        <authorList>
            <person name="Liu X.Y."/>
            <person name="Yang K.Y."/>
            <person name="Wang M.Q."/>
            <person name="Kwok J.S."/>
            <person name="Zeng X."/>
            <person name="Yang Z."/>
            <person name="Xiao X.J."/>
            <person name="Lau C.P."/>
            <person name="Li Y."/>
            <person name="Huang Z.M."/>
            <person name="Ba J.G."/>
            <person name="Yim A.K."/>
            <person name="Ouyang C.Y."/>
            <person name="Ngai S.M."/>
            <person name="Chan T.F."/>
            <person name="Leung E.L."/>
            <person name="Liu L."/>
            <person name="Liu Z.G."/>
            <person name="Tsui S.K."/>
        </authorList>
    </citation>
    <scope>NUCLEOTIDE SEQUENCE [LARGE SCALE GENOMIC DNA]</scope>
    <source>
        <strain evidence="1">Derp</strain>
    </source>
</reference>
<comment type="caution">
    <text evidence="1">The sequence shown here is derived from an EMBL/GenBank/DDBJ whole genome shotgun (WGS) entry which is preliminary data.</text>
</comment>
<sequence length="92" mass="10785">MSDLMMMISNVVGRSMYVLDLCIDECKFERAILILNKKKKQNNIIYLALIIILESFIDRQFLFPLNIGLVIPIKSIDSLNRNLECLFKQIKY</sequence>
<gene>
    <name evidence="1" type="ORF">DERP_001983</name>
</gene>
<accession>A0ABQ8JCK8</accession>